<evidence type="ECO:0000313" key="2">
    <source>
        <dbReference type="Proteomes" id="UP000182314"/>
    </source>
</evidence>
<reference evidence="1 2" key="1">
    <citation type="submission" date="2016-10" db="EMBL/GenBank/DDBJ databases">
        <authorList>
            <person name="Varghese N."/>
            <person name="Submissions S."/>
        </authorList>
    </citation>
    <scope>NUCLEOTIDE SEQUENCE [LARGE SCALE GENOMIC DNA]</scope>
    <source>
        <strain evidence="1 2">CGMCC 1.7012</strain>
    </source>
</reference>
<evidence type="ECO:0000313" key="1">
    <source>
        <dbReference type="EMBL" id="SFB99082.1"/>
    </source>
</evidence>
<name>A0AA94H1G4_9ENTR</name>
<dbReference type="PROSITE" id="PS51257">
    <property type="entry name" value="PROKAR_LIPOPROTEIN"/>
    <property type="match status" value="1"/>
</dbReference>
<dbReference type="EMBL" id="FOKO01000002">
    <property type="protein sequence ID" value="SFB99082.1"/>
    <property type="molecule type" value="Genomic_DNA"/>
</dbReference>
<comment type="caution">
    <text evidence="1">The sequence shown here is derived from an EMBL/GenBank/DDBJ whole genome shotgun (WGS) entry which is preliminary data.</text>
</comment>
<dbReference type="PANTHER" id="PTHR38008">
    <property type="entry name" value="HEMOLYSIN-RELATED"/>
    <property type="match status" value="1"/>
</dbReference>
<organism evidence="1 2">
    <name type="scientific">Kosakonia oryzae</name>
    <dbReference type="NCBI Taxonomy" id="497725"/>
    <lineage>
        <taxon>Bacteria</taxon>
        <taxon>Pseudomonadati</taxon>
        <taxon>Pseudomonadota</taxon>
        <taxon>Gammaproteobacteria</taxon>
        <taxon>Enterobacterales</taxon>
        <taxon>Enterobacteriaceae</taxon>
        <taxon>Kosakonia</taxon>
    </lineage>
</organism>
<proteinExistence type="predicted"/>
<dbReference type="PANTHER" id="PTHR38008:SF2">
    <property type="entry name" value="HEMOLYSIN"/>
    <property type="match status" value="1"/>
</dbReference>
<protein>
    <recommendedName>
        <fullName evidence="3">DUF333 domain-containing protein</fullName>
    </recommendedName>
</protein>
<evidence type="ECO:0008006" key="3">
    <source>
        <dbReference type="Google" id="ProtNLM"/>
    </source>
</evidence>
<dbReference type="Pfam" id="PF03891">
    <property type="entry name" value="DUF333"/>
    <property type="match status" value="1"/>
</dbReference>
<accession>A0AA94H1G4</accession>
<dbReference type="AlphaFoldDB" id="A0AA94H1G4"/>
<gene>
    <name evidence="1" type="ORF">SAMN05216286_1234</name>
</gene>
<dbReference type="InterPro" id="IPR005590">
    <property type="entry name" value="DUF333"/>
</dbReference>
<dbReference type="Proteomes" id="UP000182314">
    <property type="component" value="Unassembled WGS sequence"/>
</dbReference>
<sequence>MMRYVLWVLPFLVTACSTTKPDAPLPPQIGKANPAAMYCQQKGGQRVPVQSPQGVRTECKLPNGEVIDEWTLWRRDHPQSGS</sequence>